<organism evidence="14 15">
    <name type="scientific">Paratrimastix pyriformis</name>
    <dbReference type="NCBI Taxonomy" id="342808"/>
    <lineage>
        <taxon>Eukaryota</taxon>
        <taxon>Metamonada</taxon>
        <taxon>Preaxostyla</taxon>
        <taxon>Paratrimastigidae</taxon>
        <taxon>Paratrimastix</taxon>
    </lineage>
</organism>
<keyword evidence="9" id="KW-0966">Cell projection</keyword>
<keyword evidence="15" id="KW-1185">Reference proteome</keyword>
<keyword evidence="7" id="KW-0969">Cilium</keyword>
<evidence type="ECO:0000313" key="14">
    <source>
        <dbReference type="EMBL" id="KAJ4459643.1"/>
    </source>
</evidence>
<comment type="caution">
    <text evidence="14">The sequence shown here is derived from an EMBL/GenBank/DDBJ whole genome shotgun (WGS) entry which is preliminary data.</text>
</comment>
<evidence type="ECO:0000256" key="13">
    <source>
        <dbReference type="SAM" id="MobiDB-lite"/>
    </source>
</evidence>
<feature type="compositionally biased region" description="Basic residues" evidence="13">
    <location>
        <begin position="1"/>
        <end position="11"/>
    </location>
</feature>
<evidence type="ECO:0000256" key="2">
    <source>
        <dbReference type="ARBA" id="ARBA00004611"/>
    </source>
</evidence>
<evidence type="ECO:0000256" key="1">
    <source>
        <dbReference type="ARBA" id="ARBA00003029"/>
    </source>
</evidence>
<comment type="function">
    <text evidence="1">Component of the nexin-dynein regulatory complex (N-DRC), a key regulator of ciliary/flagellar motility which maintains the alignment and integrity of the distal axoneme and regulates microtubule sliding in motile axonemes.</text>
</comment>
<feature type="region of interest" description="Disordered" evidence="13">
    <location>
        <begin position="164"/>
        <end position="192"/>
    </location>
</feature>
<protein>
    <recommendedName>
        <fullName evidence="11">Dynein regulatory complex protein 12</fullName>
    </recommendedName>
</protein>
<evidence type="ECO:0000256" key="12">
    <source>
        <dbReference type="SAM" id="Coils"/>
    </source>
</evidence>
<dbReference type="EMBL" id="JAPMOS010000018">
    <property type="protein sequence ID" value="KAJ4459643.1"/>
    <property type="molecule type" value="Genomic_DNA"/>
</dbReference>
<keyword evidence="8" id="KW-0206">Cytoskeleton</keyword>
<dbReference type="InterPro" id="IPR033585">
    <property type="entry name" value="DRC12-like"/>
</dbReference>
<comment type="subcellular location">
    <subcellularLocation>
        <location evidence="2">Cytoplasm</location>
        <location evidence="2">Cytoskeleton</location>
        <location evidence="2">Flagellum axoneme</location>
    </subcellularLocation>
</comment>
<feature type="coiled-coil region" evidence="12">
    <location>
        <begin position="81"/>
        <end position="151"/>
    </location>
</feature>
<keyword evidence="6 12" id="KW-0175">Coiled coil</keyword>
<comment type="subunit">
    <text evidence="3">Component of the nexin-dynein regulatory complex (N-DRC).</text>
</comment>
<evidence type="ECO:0000256" key="4">
    <source>
        <dbReference type="ARBA" id="ARBA00022490"/>
    </source>
</evidence>
<evidence type="ECO:0000256" key="5">
    <source>
        <dbReference type="ARBA" id="ARBA00022846"/>
    </source>
</evidence>
<evidence type="ECO:0000256" key="11">
    <source>
        <dbReference type="ARBA" id="ARBA00044800"/>
    </source>
</evidence>
<evidence type="ECO:0000256" key="3">
    <source>
        <dbReference type="ARBA" id="ARBA00011248"/>
    </source>
</evidence>
<reference evidence="14" key="1">
    <citation type="journal article" date="2022" name="bioRxiv">
        <title>Genomics of Preaxostyla Flagellates Illuminates Evolutionary Transitions and the Path Towards Mitochondrial Loss.</title>
        <authorList>
            <person name="Novak L.V.F."/>
            <person name="Treitli S.C."/>
            <person name="Pyrih J."/>
            <person name="Halakuc P."/>
            <person name="Pipaliya S.V."/>
            <person name="Vacek V."/>
            <person name="Brzon O."/>
            <person name="Soukal P."/>
            <person name="Eme L."/>
            <person name="Dacks J.B."/>
            <person name="Karnkowska A."/>
            <person name="Elias M."/>
            <person name="Hampl V."/>
        </authorList>
    </citation>
    <scope>NUCLEOTIDE SEQUENCE</scope>
    <source>
        <strain evidence="14">RCP-MX</strain>
    </source>
</reference>
<dbReference type="Proteomes" id="UP001141327">
    <property type="component" value="Unassembled WGS sequence"/>
</dbReference>
<dbReference type="PANTHER" id="PTHR28656">
    <property type="entry name" value="COILED-COIL DOMAIN-CONTAINING PROTEIN 153"/>
    <property type="match status" value="1"/>
</dbReference>
<evidence type="ECO:0000256" key="9">
    <source>
        <dbReference type="ARBA" id="ARBA00023273"/>
    </source>
</evidence>
<gene>
    <name evidence="14" type="ORF">PAPYR_4390</name>
</gene>
<evidence type="ECO:0000256" key="7">
    <source>
        <dbReference type="ARBA" id="ARBA00023069"/>
    </source>
</evidence>
<keyword evidence="4" id="KW-0963">Cytoplasm</keyword>
<evidence type="ECO:0000256" key="8">
    <source>
        <dbReference type="ARBA" id="ARBA00023212"/>
    </source>
</evidence>
<evidence type="ECO:0000313" key="15">
    <source>
        <dbReference type="Proteomes" id="UP001141327"/>
    </source>
</evidence>
<accession>A0ABQ8UK95</accession>
<feature type="region of interest" description="Disordered" evidence="13">
    <location>
        <begin position="1"/>
        <end position="21"/>
    </location>
</feature>
<feature type="coiled-coil region" evidence="12">
    <location>
        <begin position="21"/>
        <end position="48"/>
    </location>
</feature>
<proteinExistence type="inferred from homology"/>
<name>A0ABQ8UK95_9EUKA</name>
<comment type="similarity">
    <text evidence="10">Belongs to the DRC12 family.</text>
</comment>
<keyword evidence="5" id="KW-0282">Flagellum</keyword>
<evidence type="ECO:0000256" key="6">
    <source>
        <dbReference type="ARBA" id="ARBA00023054"/>
    </source>
</evidence>
<evidence type="ECO:0000256" key="10">
    <source>
        <dbReference type="ARBA" id="ARBA00044754"/>
    </source>
</evidence>
<dbReference type="PANTHER" id="PTHR28656:SF1">
    <property type="entry name" value="COILED-COIL DOMAIN-CONTAINING PROTEIN 153"/>
    <property type="match status" value="1"/>
</dbReference>
<sequence>MSGKAGKKGGKGGKGALDPEKEKLKLDLQRALLRVEALERDLFSKKEQTRQAIRVQNELRDRVIQYHADMDKERADRRDIMADMTRQYVNQQETLLDAQNKLAAELESVKDELELLKEANKRELREKDEIIAHKEREIAEQKRHIEEMTQDFSNMLHETLSKMTEKMKQGESFENEPLPEGLEAFGVKPTKS</sequence>